<evidence type="ECO:0000313" key="1">
    <source>
        <dbReference type="EMBL" id="CAA6817345.1"/>
    </source>
</evidence>
<gene>
    <name evidence="1" type="ORF">HELGO_WM18296</name>
</gene>
<protein>
    <recommendedName>
        <fullName evidence="2">Lipoprotein</fullName>
    </recommendedName>
</protein>
<organism evidence="1">
    <name type="scientific">uncultured Sulfurovum sp</name>
    <dbReference type="NCBI Taxonomy" id="269237"/>
    <lineage>
        <taxon>Bacteria</taxon>
        <taxon>Pseudomonadati</taxon>
        <taxon>Campylobacterota</taxon>
        <taxon>Epsilonproteobacteria</taxon>
        <taxon>Campylobacterales</taxon>
        <taxon>Sulfurovaceae</taxon>
        <taxon>Sulfurovum</taxon>
        <taxon>environmental samples</taxon>
    </lineage>
</organism>
<dbReference type="PROSITE" id="PS51257">
    <property type="entry name" value="PROKAR_LIPOPROTEIN"/>
    <property type="match status" value="1"/>
</dbReference>
<accession>A0A6S6TDT6</accession>
<proteinExistence type="predicted"/>
<reference evidence="1" key="1">
    <citation type="submission" date="2020-01" db="EMBL/GenBank/DDBJ databases">
        <authorList>
            <person name="Meier V. D."/>
            <person name="Meier V D."/>
        </authorList>
    </citation>
    <scope>NUCLEOTIDE SEQUENCE</scope>
    <source>
        <strain evidence="1">HLG_WM_MAG_02</strain>
    </source>
</reference>
<dbReference type="EMBL" id="CACVAZ010000113">
    <property type="protein sequence ID" value="CAA6817345.1"/>
    <property type="molecule type" value="Genomic_DNA"/>
</dbReference>
<dbReference type="AlphaFoldDB" id="A0A6S6TDT6"/>
<sequence>MGNIKLLSYVFGVAYLLSACESGERPISVEKNIGYFVSNFNTSVEYACQNKREILNNSGKFECASFPISFYMDETKIGEISSIHSDGYVYPQDIIRLETRAPVYTSENSIRFLVVE</sequence>
<name>A0A6S6TDT6_9BACT</name>
<evidence type="ECO:0008006" key="2">
    <source>
        <dbReference type="Google" id="ProtNLM"/>
    </source>
</evidence>